<reference evidence="3 4" key="1">
    <citation type="journal article" date="2016" name="Nat. Commun.">
        <title>Thousands of microbial genomes shed light on interconnected biogeochemical processes in an aquifer system.</title>
        <authorList>
            <person name="Anantharaman K."/>
            <person name="Brown C.T."/>
            <person name="Hug L.A."/>
            <person name="Sharon I."/>
            <person name="Castelle C.J."/>
            <person name="Probst A.J."/>
            <person name="Thomas B.C."/>
            <person name="Singh A."/>
            <person name="Wilkins M.J."/>
            <person name="Karaoz U."/>
            <person name="Brodie E.L."/>
            <person name="Williams K.H."/>
            <person name="Hubbard S.S."/>
            <person name="Banfield J.F."/>
        </authorList>
    </citation>
    <scope>NUCLEOTIDE SEQUENCE [LARGE SCALE GENOMIC DNA]</scope>
</reference>
<protein>
    <recommendedName>
        <fullName evidence="2">Glycosyltransferase RgtA/B/C/D-like domain-containing protein</fullName>
    </recommendedName>
</protein>
<feature type="transmembrane region" description="Helical" evidence="1">
    <location>
        <begin position="81"/>
        <end position="104"/>
    </location>
</feature>
<feature type="transmembrane region" description="Helical" evidence="1">
    <location>
        <begin position="116"/>
        <end position="137"/>
    </location>
</feature>
<feature type="transmembrane region" description="Helical" evidence="1">
    <location>
        <begin position="316"/>
        <end position="336"/>
    </location>
</feature>
<feature type="transmembrane region" description="Helical" evidence="1">
    <location>
        <begin position="234"/>
        <end position="253"/>
    </location>
</feature>
<evidence type="ECO:0000256" key="1">
    <source>
        <dbReference type="SAM" id="Phobius"/>
    </source>
</evidence>
<gene>
    <name evidence="3" type="ORF">A2V97_00825</name>
</gene>
<dbReference type="InterPro" id="IPR038731">
    <property type="entry name" value="RgtA/B/C-like"/>
</dbReference>
<dbReference type="Pfam" id="PF13231">
    <property type="entry name" value="PMT_2"/>
    <property type="match status" value="1"/>
</dbReference>
<dbReference type="AlphaFoldDB" id="A0A1F7XKR1"/>
<keyword evidence="1" id="KW-1133">Transmembrane helix</keyword>
<dbReference type="Proteomes" id="UP000177382">
    <property type="component" value="Unassembled WGS sequence"/>
</dbReference>
<feature type="transmembrane region" description="Helical" evidence="1">
    <location>
        <begin position="38"/>
        <end position="56"/>
    </location>
</feature>
<feature type="domain" description="Glycosyltransferase RgtA/B/C/D-like" evidence="2">
    <location>
        <begin position="99"/>
        <end position="236"/>
    </location>
</feature>
<sequence>MDRICYLVFGVKIPLLLQYSLPVIVFYNFISRLFKNKYFSFLLILLPPTVIFIRLLRNDPFFLSDDFAHLRLVNENSYFDIARMAFTAGGIWVGHRIIGAFWLFKAIFQLFSIKTEAFLAANFILHSANVLLFYLIVQKLKKTSFAVFSAFIVGSYYLTWISNMHEIMGATFVLLSTFLWVKWLKKEEKTYIWTIFFYILAILTKEITFVLPISLGAITVFYHNNVSRLNFARVIRALLPFAVIFIIYLFTYATGFLNYRSLPSQDSYKIGVNTPAIAENFLFYGGYLFPIVESSLIALIVLFLSFIFFDLIKRKAIMTPFLISFFAFLGPSLLFEKRVSNYYVYIAAFFLFMGLTFLLFEVHSAVKSRLMKRPKVWLKIFNIYFILILAIGVFKLNKLFMDNCFLIQYTWKNELKGKVIGVTKKIEEVSQNREITRGSEIGLEEAEMGEDMKFVYESETLQLFLRSERLKGFKYKFIEEKGVLLVEEPS</sequence>
<keyword evidence="1" id="KW-0812">Transmembrane</keyword>
<dbReference type="EMBL" id="MGFX01000002">
    <property type="protein sequence ID" value="OGM15573.1"/>
    <property type="molecule type" value="Genomic_DNA"/>
</dbReference>
<organism evidence="3 4">
    <name type="scientific">Candidatus Woesebacteria bacterium RBG_16_42_24</name>
    <dbReference type="NCBI Taxonomy" id="1802485"/>
    <lineage>
        <taxon>Bacteria</taxon>
        <taxon>Candidatus Woeseibacteriota</taxon>
    </lineage>
</organism>
<keyword evidence="1" id="KW-0472">Membrane</keyword>
<name>A0A1F7XKR1_9BACT</name>
<feature type="transmembrane region" description="Helical" evidence="1">
    <location>
        <begin position="342"/>
        <end position="364"/>
    </location>
</feature>
<comment type="caution">
    <text evidence="3">The sequence shown here is derived from an EMBL/GenBank/DDBJ whole genome shotgun (WGS) entry which is preliminary data.</text>
</comment>
<feature type="transmembrane region" description="Helical" evidence="1">
    <location>
        <begin position="195"/>
        <end position="222"/>
    </location>
</feature>
<feature type="transmembrane region" description="Helical" evidence="1">
    <location>
        <begin position="287"/>
        <end position="309"/>
    </location>
</feature>
<evidence type="ECO:0000259" key="2">
    <source>
        <dbReference type="Pfam" id="PF13231"/>
    </source>
</evidence>
<feature type="transmembrane region" description="Helical" evidence="1">
    <location>
        <begin position="167"/>
        <end position="183"/>
    </location>
</feature>
<feature type="transmembrane region" description="Helical" evidence="1">
    <location>
        <begin position="6"/>
        <end position="26"/>
    </location>
</feature>
<feature type="transmembrane region" description="Helical" evidence="1">
    <location>
        <begin position="143"/>
        <end position="160"/>
    </location>
</feature>
<feature type="transmembrane region" description="Helical" evidence="1">
    <location>
        <begin position="376"/>
        <end position="394"/>
    </location>
</feature>
<accession>A0A1F7XKR1</accession>
<evidence type="ECO:0000313" key="4">
    <source>
        <dbReference type="Proteomes" id="UP000177382"/>
    </source>
</evidence>
<dbReference type="STRING" id="1802485.A2V97_00825"/>
<evidence type="ECO:0000313" key="3">
    <source>
        <dbReference type="EMBL" id="OGM15573.1"/>
    </source>
</evidence>
<proteinExistence type="predicted"/>